<dbReference type="EMBL" id="JAIWYP010000007">
    <property type="protein sequence ID" value="KAH3799688.1"/>
    <property type="molecule type" value="Genomic_DNA"/>
</dbReference>
<keyword evidence="2" id="KW-1185">Reference proteome</keyword>
<dbReference type="AlphaFoldDB" id="A0A9D4FIX9"/>
<evidence type="ECO:0000313" key="1">
    <source>
        <dbReference type="EMBL" id="KAH3799688.1"/>
    </source>
</evidence>
<reference evidence="1" key="2">
    <citation type="submission" date="2020-11" db="EMBL/GenBank/DDBJ databases">
        <authorList>
            <person name="McCartney M.A."/>
            <person name="Auch B."/>
            <person name="Kono T."/>
            <person name="Mallez S."/>
            <person name="Becker A."/>
            <person name="Gohl D.M."/>
            <person name="Silverstein K.A.T."/>
            <person name="Koren S."/>
            <person name="Bechman K.B."/>
            <person name="Herman A."/>
            <person name="Abrahante J.E."/>
            <person name="Garbe J."/>
        </authorList>
    </citation>
    <scope>NUCLEOTIDE SEQUENCE</scope>
    <source>
        <strain evidence="1">Duluth1</strain>
        <tissue evidence="1">Whole animal</tissue>
    </source>
</reference>
<sequence>MNKSWWAVCIGRILRGSDEYSGQCEPTVSHRHQERHVDDVRLVGAAKQEDPHTVNIQMSSKCMWGKGSKMYA</sequence>
<proteinExistence type="predicted"/>
<gene>
    <name evidence="1" type="ORF">DPMN_153300</name>
</gene>
<organism evidence="1 2">
    <name type="scientific">Dreissena polymorpha</name>
    <name type="common">Zebra mussel</name>
    <name type="synonym">Mytilus polymorpha</name>
    <dbReference type="NCBI Taxonomy" id="45954"/>
    <lineage>
        <taxon>Eukaryota</taxon>
        <taxon>Metazoa</taxon>
        <taxon>Spiralia</taxon>
        <taxon>Lophotrochozoa</taxon>
        <taxon>Mollusca</taxon>
        <taxon>Bivalvia</taxon>
        <taxon>Autobranchia</taxon>
        <taxon>Heteroconchia</taxon>
        <taxon>Euheterodonta</taxon>
        <taxon>Imparidentia</taxon>
        <taxon>Neoheterodontei</taxon>
        <taxon>Myida</taxon>
        <taxon>Dreissenoidea</taxon>
        <taxon>Dreissenidae</taxon>
        <taxon>Dreissena</taxon>
    </lineage>
</organism>
<evidence type="ECO:0000313" key="2">
    <source>
        <dbReference type="Proteomes" id="UP000828390"/>
    </source>
</evidence>
<comment type="caution">
    <text evidence="1">The sequence shown here is derived from an EMBL/GenBank/DDBJ whole genome shotgun (WGS) entry which is preliminary data.</text>
</comment>
<protein>
    <submittedName>
        <fullName evidence="1">Uncharacterized protein</fullName>
    </submittedName>
</protein>
<name>A0A9D4FIX9_DREPO</name>
<dbReference type="Proteomes" id="UP000828390">
    <property type="component" value="Unassembled WGS sequence"/>
</dbReference>
<accession>A0A9D4FIX9</accession>
<reference evidence="1" key="1">
    <citation type="journal article" date="2019" name="bioRxiv">
        <title>The Genome of the Zebra Mussel, Dreissena polymorpha: A Resource for Invasive Species Research.</title>
        <authorList>
            <person name="McCartney M.A."/>
            <person name="Auch B."/>
            <person name="Kono T."/>
            <person name="Mallez S."/>
            <person name="Zhang Y."/>
            <person name="Obille A."/>
            <person name="Becker A."/>
            <person name="Abrahante J.E."/>
            <person name="Garbe J."/>
            <person name="Badalamenti J.P."/>
            <person name="Herman A."/>
            <person name="Mangelson H."/>
            <person name="Liachko I."/>
            <person name="Sullivan S."/>
            <person name="Sone E.D."/>
            <person name="Koren S."/>
            <person name="Silverstein K.A.T."/>
            <person name="Beckman K.B."/>
            <person name="Gohl D.M."/>
        </authorList>
    </citation>
    <scope>NUCLEOTIDE SEQUENCE</scope>
    <source>
        <strain evidence="1">Duluth1</strain>
        <tissue evidence="1">Whole animal</tissue>
    </source>
</reference>